<evidence type="ECO:0000256" key="2">
    <source>
        <dbReference type="SAM" id="SignalP"/>
    </source>
</evidence>
<dbReference type="PANTHER" id="PTHR36726:SF5">
    <property type="entry name" value="CLAVATA3_ESR (CLE) GENE FAMILY MEMBER MTCLE11"/>
    <property type="match status" value="1"/>
</dbReference>
<protein>
    <submittedName>
        <fullName evidence="3">Uncharacterized protein</fullName>
    </submittedName>
</protein>
<accession>A0AAV6N053</accession>
<name>A0AAV6N053_9ROSI</name>
<dbReference type="EMBL" id="JAGKQH010000010">
    <property type="protein sequence ID" value="KAG6589506.1"/>
    <property type="molecule type" value="Genomic_DNA"/>
</dbReference>
<dbReference type="PANTHER" id="PTHR36726">
    <property type="entry name" value="CLAVATA3/ESR (CLE)-RELATED PROTEIN 45"/>
    <property type="match status" value="1"/>
</dbReference>
<keyword evidence="2" id="KW-0732">Signal</keyword>
<evidence type="ECO:0000313" key="3">
    <source>
        <dbReference type="EMBL" id="KAG6589506.1"/>
    </source>
</evidence>
<proteinExistence type="predicted"/>
<feature type="region of interest" description="Disordered" evidence="1">
    <location>
        <begin position="69"/>
        <end position="97"/>
    </location>
</feature>
<comment type="caution">
    <text evidence="3">The sequence shown here is derived from an EMBL/GenBank/DDBJ whole genome shotgun (WGS) entry which is preliminary data.</text>
</comment>
<keyword evidence="4" id="KW-1185">Reference proteome</keyword>
<organism evidence="3 4">
    <name type="scientific">Cucurbita argyrosperma subsp. sororia</name>
    <dbReference type="NCBI Taxonomy" id="37648"/>
    <lineage>
        <taxon>Eukaryota</taxon>
        <taxon>Viridiplantae</taxon>
        <taxon>Streptophyta</taxon>
        <taxon>Embryophyta</taxon>
        <taxon>Tracheophyta</taxon>
        <taxon>Spermatophyta</taxon>
        <taxon>Magnoliopsida</taxon>
        <taxon>eudicotyledons</taxon>
        <taxon>Gunneridae</taxon>
        <taxon>Pentapetalae</taxon>
        <taxon>rosids</taxon>
        <taxon>fabids</taxon>
        <taxon>Cucurbitales</taxon>
        <taxon>Cucurbitaceae</taxon>
        <taxon>Cucurbiteae</taxon>
        <taxon>Cucurbita</taxon>
    </lineage>
</organism>
<feature type="signal peptide" evidence="2">
    <location>
        <begin position="1"/>
        <end position="22"/>
    </location>
</feature>
<evidence type="ECO:0000256" key="1">
    <source>
        <dbReference type="SAM" id="MobiDB-lite"/>
    </source>
</evidence>
<feature type="non-terminal residue" evidence="3">
    <location>
        <position position="1"/>
    </location>
</feature>
<dbReference type="Proteomes" id="UP000685013">
    <property type="component" value="Chromosome 10"/>
</dbReference>
<feature type="chain" id="PRO_5043450935" evidence="2">
    <location>
        <begin position="23"/>
        <end position="97"/>
    </location>
</feature>
<dbReference type="InterPro" id="IPR038821">
    <property type="entry name" value="CLE45-like"/>
</dbReference>
<gene>
    <name evidence="3" type="ORF">SDJN03_14929</name>
</gene>
<sequence length="97" mass="10895">MGFLFCRKVLFFLFLLAGFVFSLLQPQTASGLATIDVALKWVAFKSPAIHTHKADDSEKKLNMKNMNVAPSPAMNFDPNQSNKRRVKKGSDPIHNRC</sequence>
<feature type="compositionally biased region" description="Basic and acidic residues" evidence="1">
    <location>
        <begin position="88"/>
        <end position="97"/>
    </location>
</feature>
<dbReference type="AlphaFoldDB" id="A0AAV6N053"/>
<evidence type="ECO:0000313" key="4">
    <source>
        <dbReference type="Proteomes" id="UP000685013"/>
    </source>
</evidence>
<reference evidence="3 4" key="1">
    <citation type="journal article" date="2021" name="Hortic Res">
        <title>The domestication of Cucurbita argyrosperma as revealed by the genome of its wild relative.</title>
        <authorList>
            <person name="Barrera-Redondo J."/>
            <person name="Sanchez-de la Vega G."/>
            <person name="Aguirre-Liguori J.A."/>
            <person name="Castellanos-Morales G."/>
            <person name="Gutierrez-Guerrero Y.T."/>
            <person name="Aguirre-Dugua X."/>
            <person name="Aguirre-Planter E."/>
            <person name="Tenaillon M.I."/>
            <person name="Lira-Saade R."/>
            <person name="Eguiarte L.E."/>
        </authorList>
    </citation>
    <scope>NUCLEOTIDE SEQUENCE [LARGE SCALE GENOMIC DNA]</scope>
    <source>
        <strain evidence="3">JBR-2021</strain>
    </source>
</reference>